<reference evidence="1" key="1">
    <citation type="submission" date="2021-01" db="EMBL/GenBank/DDBJ databases">
        <authorList>
            <consortium name="Genoscope - CEA"/>
            <person name="William W."/>
        </authorList>
    </citation>
    <scope>NUCLEOTIDE SEQUENCE</scope>
</reference>
<dbReference type="Proteomes" id="UP000688137">
    <property type="component" value="Unassembled WGS sequence"/>
</dbReference>
<sequence>MQKQCQIPLTYLQSNGDIYPVPDTIDTEIGILLTSPQTTMISERKKSSQNQFRLKRCHQILEFTEQLYIWNSYLSRKFSKSSFQLE</sequence>
<evidence type="ECO:0000313" key="1">
    <source>
        <dbReference type="EMBL" id="CAD8045920.1"/>
    </source>
</evidence>
<protein>
    <submittedName>
        <fullName evidence="1">Uncharacterized protein</fullName>
    </submittedName>
</protein>
<dbReference type="AlphaFoldDB" id="A0A8S1JYX8"/>
<comment type="caution">
    <text evidence="1">The sequence shown here is derived from an EMBL/GenBank/DDBJ whole genome shotgun (WGS) entry which is preliminary data.</text>
</comment>
<proteinExistence type="predicted"/>
<keyword evidence="2" id="KW-1185">Reference proteome</keyword>
<accession>A0A8S1JYX8</accession>
<dbReference type="EMBL" id="CAJJDM010000007">
    <property type="protein sequence ID" value="CAD8045920.1"/>
    <property type="molecule type" value="Genomic_DNA"/>
</dbReference>
<evidence type="ECO:0000313" key="2">
    <source>
        <dbReference type="Proteomes" id="UP000688137"/>
    </source>
</evidence>
<dbReference type="OMA" id="CHQILEF"/>
<name>A0A8S1JYX8_PARPR</name>
<gene>
    <name evidence="1" type="ORF">PPRIM_AZ9-3.1.T0100093</name>
</gene>
<organism evidence="1 2">
    <name type="scientific">Paramecium primaurelia</name>
    <dbReference type="NCBI Taxonomy" id="5886"/>
    <lineage>
        <taxon>Eukaryota</taxon>
        <taxon>Sar</taxon>
        <taxon>Alveolata</taxon>
        <taxon>Ciliophora</taxon>
        <taxon>Intramacronucleata</taxon>
        <taxon>Oligohymenophorea</taxon>
        <taxon>Peniculida</taxon>
        <taxon>Parameciidae</taxon>
        <taxon>Paramecium</taxon>
    </lineage>
</organism>